<name>A6G5J8_9BACT</name>
<accession>A6G5J8</accession>
<sequence>MPLPEVFAEESLYTPDQWYVHDLLELGEERVVAVCETERLVDNPVVVAQRPWPGQPKHVPGIIMVQITGTLGNIHAVCSLGLRMSEGWVGFGTNIHQARYRGMGTLGPPLICTMEIERLRRIGGGIFITYTYDFRQEGRRIYSSRQSASWSRPVEA</sequence>
<dbReference type="eggNOG" id="COG0764">
    <property type="taxonomic scope" value="Bacteria"/>
</dbReference>
<dbReference type="RefSeq" id="WP_006971997.1">
    <property type="nucleotide sequence ID" value="NZ_ABCS01000026.1"/>
</dbReference>
<dbReference type="SUPFAM" id="SSF54637">
    <property type="entry name" value="Thioesterase/thiol ester dehydrase-isomerase"/>
    <property type="match status" value="1"/>
</dbReference>
<dbReference type="EC" id="4.1.1.50" evidence="1"/>
<evidence type="ECO:0000313" key="1">
    <source>
        <dbReference type="EMBL" id="EDM78779.1"/>
    </source>
</evidence>
<dbReference type="AlphaFoldDB" id="A6G5J8"/>
<reference evidence="1 2" key="1">
    <citation type="submission" date="2007-06" db="EMBL/GenBank/DDBJ databases">
        <authorList>
            <person name="Shimkets L."/>
            <person name="Ferriera S."/>
            <person name="Johnson J."/>
            <person name="Kravitz S."/>
            <person name="Beeson K."/>
            <person name="Sutton G."/>
            <person name="Rogers Y.-H."/>
            <person name="Friedman R."/>
            <person name="Frazier M."/>
            <person name="Venter J.C."/>
        </authorList>
    </citation>
    <scope>NUCLEOTIDE SEQUENCE [LARGE SCALE GENOMIC DNA]</scope>
    <source>
        <strain evidence="1 2">SIR-1</strain>
    </source>
</reference>
<dbReference type="OrthoDB" id="5509504at2"/>
<evidence type="ECO:0000313" key="2">
    <source>
        <dbReference type="Proteomes" id="UP000005801"/>
    </source>
</evidence>
<protein>
    <submittedName>
        <fullName evidence="1">S-adenosylmethionine decarboxylase</fullName>
        <ecNumber evidence="1">4.1.1.50</ecNumber>
    </submittedName>
</protein>
<dbReference type="Proteomes" id="UP000005801">
    <property type="component" value="Unassembled WGS sequence"/>
</dbReference>
<dbReference type="STRING" id="391625.PPSIR1_32312"/>
<keyword evidence="1" id="KW-0456">Lyase</keyword>
<gene>
    <name evidence="1" type="ORF">PPSIR1_32312</name>
</gene>
<dbReference type="InterPro" id="IPR029069">
    <property type="entry name" value="HotDog_dom_sf"/>
</dbReference>
<organism evidence="1 2">
    <name type="scientific">Plesiocystis pacifica SIR-1</name>
    <dbReference type="NCBI Taxonomy" id="391625"/>
    <lineage>
        <taxon>Bacteria</taxon>
        <taxon>Pseudomonadati</taxon>
        <taxon>Myxococcota</taxon>
        <taxon>Polyangia</taxon>
        <taxon>Nannocystales</taxon>
        <taxon>Nannocystaceae</taxon>
        <taxon>Plesiocystis</taxon>
    </lineage>
</organism>
<dbReference type="Gene3D" id="3.10.129.10">
    <property type="entry name" value="Hotdog Thioesterase"/>
    <property type="match status" value="1"/>
</dbReference>
<proteinExistence type="predicted"/>
<keyword evidence="2" id="KW-1185">Reference proteome</keyword>
<dbReference type="GO" id="GO:0004014">
    <property type="term" value="F:adenosylmethionine decarboxylase activity"/>
    <property type="evidence" value="ECO:0007669"/>
    <property type="project" value="UniProtKB-EC"/>
</dbReference>
<comment type="caution">
    <text evidence="1">The sequence shown here is derived from an EMBL/GenBank/DDBJ whole genome shotgun (WGS) entry which is preliminary data.</text>
</comment>
<dbReference type="EMBL" id="ABCS01000026">
    <property type="protein sequence ID" value="EDM78779.1"/>
    <property type="molecule type" value="Genomic_DNA"/>
</dbReference>